<sequence length="137" mass="15561">VRLVKDRLRLGSLPLMNIAWGPPLHAHMYPLDAGTGRRGVRLSDLRKSIGGMRKYTDSSLRALGSKAKLKLLSELPDSHKLAETLDKALKIKTSITAAAWRCWIRFSMTPWGIFILYRLPLLLQMPLDVLFFYCPVQ</sequence>
<gene>
    <name evidence="1" type="ORF">FOZ62_015429</name>
</gene>
<proteinExistence type="predicted"/>
<dbReference type="AlphaFoldDB" id="A0A7J6TP28"/>
<feature type="non-terminal residue" evidence="1">
    <location>
        <position position="1"/>
    </location>
</feature>
<evidence type="ECO:0000313" key="2">
    <source>
        <dbReference type="Proteomes" id="UP000574390"/>
    </source>
</evidence>
<protein>
    <submittedName>
        <fullName evidence="1">Uncharacterized protein</fullName>
    </submittedName>
</protein>
<reference evidence="1 2" key="1">
    <citation type="submission" date="2020-04" db="EMBL/GenBank/DDBJ databases">
        <title>Perkinsus olseni comparative genomics.</title>
        <authorList>
            <person name="Bogema D.R."/>
        </authorList>
    </citation>
    <scope>NUCLEOTIDE SEQUENCE [LARGE SCALE GENOMIC DNA]</scope>
    <source>
        <strain evidence="1">ATCC PRA-205</strain>
    </source>
</reference>
<name>A0A7J6TP28_PEROL</name>
<organism evidence="1 2">
    <name type="scientific">Perkinsus olseni</name>
    <name type="common">Perkinsus atlanticus</name>
    <dbReference type="NCBI Taxonomy" id="32597"/>
    <lineage>
        <taxon>Eukaryota</taxon>
        <taxon>Sar</taxon>
        <taxon>Alveolata</taxon>
        <taxon>Perkinsozoa</taxon>
        <taxon>Perkinsea</taxon>
        <taxon>Perkinsida</taxon>
        <taxon>Perkinsidae</taxon>
        <taxon>Perkinsus</taxon>
    </lineage>
</organism>
<dbReference type="EMBL" id="JABANM010006030">
    <property type="protein sequence ID" value="KAF4746577.1"/>
    <property type="molecule type" value="Genomic_DNA"/>
</dbReference>
<comment type="caution">
    <text evidence="1">The sequence shown here is derived from an EMBL/GenBank/DDBJ whole genome shotgun (WGS) entry which is preliminary data.</text>
</comment>
<accession>A0A7J6TP28</accession>
<feature type="non-terminal residue" evidence="1">
    <location>
        <position position="137"/>
    </location>
</feature>
<evidence type="ECO:0000313" key="1">
    <source>
        <dbReference type="EMBL" id="KAF4746577.1"/>
    </source>
</evidence>
<dbReference type="Proteomes" id="UP000574390">
    <property type="component" value="Unassembled WGS sequence"/>
</dbReference>